<keyword evidence="2" id="KW-1185">Reference proteome</keyword>
<dbReference type="EMBL" id="OX459959">
    <property type="protein sequence ID" value="CAI9164533.1"/>
    <property type="molecule type" value="Genomic_DNA"/>
</dbReference>
<evidence type="ECO:0000313" key="1">
    <source>
        <dbReference type="EMBL" id="CAI9164533.1"/>
    </source>
</evidence>
<reference evidence="1" key="1">
    <citation type="submission" date="2023-04" db="EMBL/GenBank/DDBJ databases">
        <authorList>
            <consortium name="ELIXIR-Norway"/>
        </authorList>
    </citation>
    <scope>NUCLEOTIDE SEQUENCE [LARGE SCALE GENOMIC DNA]</scope>
</reference>
<protein>
    <submittedName>
        <fullName evidence="1">Uncharacterized protein</fullName>
    </submittedName>
</protein>
<organism evidence="1 2">
    <name type="scientific">Rangifer tarandus platyrhynchus</name>
    <name type="common">Svalbard reindeer</name>
    <dbReference type="NCBI Taxonomy" id="3082113"/>
    <lineage>
        <taxon>Eukaryota</taxon>
        <taxon>Metazoa</taxon>
        <taxon>Chordata</taxon>
        <taxon>Craniata</taxon>
        <taxon>Vertebrata</taxon>
        <taxon>Euteleostomi</taxon>
        <taxon>Mammalia</taxon>
        <taxon>Eutheria</taxon>
        <taxon>Laurasiatheria</taxon>
        <taxon>Artiodactyla</taxon>
        <taxon>Ruminantia</taxon>
        <taxon>Pecora</taxon>
        <taxon>Cervidae</taxon>
        <taxon>Odocoileinae</taxon>
        <taxon>Rangifer</taxon>
    </lineage>
</organism>
<name>A0ABN8YT18_RANTA</name>
<gene>
    <name evidence="1" type="ORF">MRATA1EN1_LOCUS13495</name>
</gene>
<evidence type="ECO:0000313" key="2">
    <source>
        <dbReference type="Proteomes" id="UP001176941"/>
    </source>
</evidence>
<sequence>MFGLVLSARRRTARCDEGVDRMTLVVGAVTVGEVPIGLPRRLGPPWEQWTNLVWLFSQLPAGSPRPSHASGGMIGAPAHRRELAAGRILGGFSGAGLNRLRTV</sequence>
<proteinExistence type="predicted"/>
<dbReference type="Proteomes" id="UP001176941">
    <property type="component" value="Chromosome 23"/>
</dbReference>
<accession>A0ABN8YT18</accession>